<protein>
    <submittedName>
        <fullName evidence="6">LysR family transcriptional regulator</fullName>
    </submittedName>
</protein>
<dbReference type="InterPro" id="IPR036388">
    <property type="entry name" value="WH-like_DNA-bd_sf"/>
</dbReference>
<evidence type="ECO:0000313" key="6">
    <source>
        <dbReference type="EMBL" id="WDE12479.1"/>
    </source>
</evidence>
<comment type="similarity">
    <text evidence="1">Belongs to the LysR transcriptional regulatory family.</text>
</comment>
<dbReference type="PROSITE" id="PS50931">
    <property type="entry name" value="HTH_LYSR"/>
    <property type="match status" value="1"/>
</dbReference>
<reference evidence="6 7" key="1">
    <citation type="journal article" date="2022" name="Mar. Drugs">
        <title>Bioassay-Guided Fractionation Leads to the Detection of Cholic Acid Generated by the Rare Thalassomonas sp.</title>
        <authorList>
            <person name="Pheiffer F."/>
            <person name="Schneider Y.K."/>
            <person name="Hansen E.H."/>
            <person name="Andersen J.H."/>
            <person name="Isaksson J."/>
            <person name="Busche T."/>
            <person name="R C."/>
            <person name="Kalinowski J."/>
            <person name="Zyl L.V."/>
            <person name="Trindade M."/>
        </authorList>
    </citation>
    <scope>NUCLEOTIDE SEQUENCE [LARGE SCALE GENOMIC DNA]</scope>
    <source>
        <strain evidence="6 7">A5K-61T</strain>
    </source>
</reference>
<dbReference type="PANTHER" id="PTHR30118">
    <property type="entry name" value="HTH-TYPE TRANSCRIPTIONAL REGULATOR LEUO-RELATED"/>
    <property type="match status" value="1"/>
</dbReference>
<keyword evidence="3" id="KW-0238">DNA-binding</keyword>
<dbReference type="Pfam" id="PF00126">
    <property type="entry name" value="HTH_1"/>
    <property type="match status" value="1"/>
</dbReference>
<dbReference type="InterPro" id="IPR000847">
    <property type="entry name" value="LysR_HTH_N"/>
</dbReference>
<dbReference type="InterPro" id="IPR037402">
    <property type="entry name" value="YidZ_PBP2"/>
</dbReference>
<organism evidence="6 7">
    <name type="scientific">Thalassomonas haliotis</name>
    <dbReference type="NCBI Taxonomy" id="485448"/>
    <lineage>
        <taxon>Bacteria</taxon>
        <taxon>Pseudomonadati</taxon>
        <taxon>Pseudomonadota</taxon>
        <taxon>Gammaproteobacteria</taxon>
        <taxon>Alteromonadales</taxon>
        <taxon>Colwelliaceae</taxon>
        <taxon>Thalassomonas</taxon>
    </lineage>
</organism>
<dbReference type="InterPro" id="IPR036390">
    <property type="entry name" value="WH_DNA-bd_sf"/>
</dbReference>
<evidence type="ECO:0000256" key="2">
    <source>
        <dbReference type="ARBA" id="ARBA00023015"/>
    </source>
</evidence>
<dbReference type="Pfam" id="PF03466">
    <property type="entry name" value="LysR_substrate"/>
    <property type="match status" value="1"/>
</dbReference>
<proteinExistence type="inferred from homology"/>
<gene>
    <name evidence="6" type="ORF">H3N35_03065</name>
</gene>
<accession>A0ABY7VFL3</accession>
<dbReference type="CDD" id="cd08417">
    <property type="entry name" value="PBP2_Nitroaromatics_like"/>
    <property type="match status" value="1"/>
</dbReference>
<evidence type="ECO:0000256" key="4">
    <source>
        <dbReference type="ARBA" id="ARBA00023163"/>
    </source>
</evidence>
<dbReference type="CDD" id="cd00090">
    <property type="entry name" value="HTH_ARSR"/>
    <property type="match status" value="1"/>
</dbReference>
<dbReference type="InterPro" id="IPR005119">
    <property type="entry name" value="LysR_subst-bd"/>
</dbReference>
<dbReference type="PANTHER" id="PTHR30118:SF7">
    <property type="entry name" value="TRANSCRIPTIONAL REGULATOR LYSR FAMILY"/>
    <property type="match status" value="1"/>
</dbReference>
<keyword evidence="4" id="KW-0804">Transcription</keyword>
<evidence type="ECO:0000256" key="1">
    <source>
        <dbReference type="ARBA" id="ARBA00009437"/>
    </source>
</evidence>
<keyword evidence="7" id="KW-1185">Reference proteome</keyword>
<keyword evidence="2" id="KW-0805">Transcription regulation</keyword>
<sequence length="323" mass="37127">MRNRLFGRQACAIEGGRVNKLDLNLLKVLAVLLEELNVTAAAQRLNVTQSAVSKHLSRLRDMFADPLFERNAQGLKATPRAIELAPQLRQVIQQLEQLTRPQAFDPGQSQRRFHIHMPDMAYSLTFPFFMPDLLVQAPNVSLKTNTWNEHSMQQLLSREIDMGIACREWDSRSPVHIKDIPGELNHVELLRENSLCLLREDHPALQQNWDIDTFLKYRHIQVTIGGMNKWLLDDVLSIKKLDRDIAVHMPDFHSAMSLCEQSDLILCAPGRHATKLAASFKLRILPIPVAFDPGAYVLMWHKHFEHDLGHKWLRELIINNVVE</sequence>
<dbReference type="Gene3D" id="3.40.190.10">
    <property type="entry name" value="Periplasmic binding protein-like II"/>
    <property type="match status" value="2"/>
</dbReference>
<dbReference type="SUPFAM" id="SSF46785">
    <property type="entry name" value="Winged helix' DNA-binding domain"/>
    <property type="match status" value="1"/>
</dbReference>
<dbReference type="Proteomes" id="UP001215231">
    <property type="component" value="Chromosome"/>
</dbReference>
<feature type="domain" description="HTH lysR-type" evidence="5">
    <location>
        <begin position="21"/>
        <end position="78"/>
    </location>
</feature>
<evidence type="ECO:0000259" key="5">
    <source>
        <dbReference type="PROSITE" id="PS50931"/>
    </source>
</evidence>
<dbReference type="RefSeq" id="WP_274052761.1">
    <property type="nucleotide sequence ID" value="NZ_CP059693.1"/>
</dbReference>
<dbReference type="InterPro" id="IPR050389">
    <property type="entry name" value="LysR-type_TF"/>
</dbReference>
<evidence type="ECO:0000313" key="7">
    <source>
        <dbReference type="Proteomes" id="UP001215231"/>
    </source>
</evidence>
<name>A0ABY7VFL3_9GAMM</name>
<evidence type="ECO:0000256" key="3">
    <source>
        <dbReference type="ARBA" id="ARBA00023125"/>
    </source>
</evidence>
<dbReference type="EMBL" id="CP059693">
    <property type="protein sequence ID" value="WDE12479.1"/>
    <property type="molecule type" value="Genomic_DNA"/>
</dbReference>
<dbReference type="PRINTS" id="PR00039">
    <property type="entry name" value="HTHLYSR"/>
</dbReference>
<dbReference type="InterPro" id="IPR011991">
    <property type="entry name" value="ArsR-like_HTH"/>
</dbReference>
<dbReference type="SUPFAM" id="SSF53850">
    <property type="entry name" value="Periplasmic binding protein-like II"/>
    <property type="match status" value="1"/>
</dbReference>
<dbReference type="Gene3D" id="1.10.10.10">
    <property type="entry name" value="Winged helix-like DNA-binding domain superfamily/Winged helix DNA-binding domain"/>
    <property type="match status" value="1"/>
</dbReference>